<dbReference type="RefSeq" id="WP_394848912.1">
    <property type="nucleotide sequence ID" value="NZ_CP089982.1"/>
</dbReference>
<sequence>MKITIREHKPGENIRPFIQAGHEVFRGDPHWIAPLNFELRDRLHPKKNPFFLRADVTFFTAWRGSQLVGRCSAQIDREHLRVWKDDTGFFGFFDTIDDEEVATALIDAASNWLRRRGMKRMRGPLSLYVNEEAGILIEGFDAPPVVMMAHSRRWQARLAESAGLKKEKDLIAWKYTAGEFPARVLRAWEQVKAMPEVRLRSVDTSRMDDEIRNVMEIYNDAWQGKWGVVPALPEEVEKVAKDLKLIIDEDLAFMAEIDGRAVGMCIMLPNLNEAIADLNGKLLPLGFAKLIWRMKVKHPISTRLMMLGIRSELRHVKKYGGLSAAMYVEVAKRGIAKGYKWGELSWTREDDGPINVGIKAMGATPYKKYRVYEKAIV</sequence>
<accession>A0ABZ2KJQ4</accession>
<name>A0ABZ2KJQ4_9BACT</name>
<gene>
    <name evidence="1" type="ORF">LZC95_15845</name>
</gene>
<evidence type="ECO:0000313" key="1">
    <source>
        <dbReference type="EMBL" id="WXA98299.1"/>
    </source>
</evidence>
<dbReference type="Proteomes" id="UP001379533">
    <property type="component" value="Chromosome"/>
</dbReference>
<proteinExistence type="predicted"/>
<protein>
    <recommendedName>
        <fullName evidence="3">N-acetyltransferase domain-containing protein</fullName>
    </recommendedName>
</protein>
<dbReference type="PANTHER" id="PTHR41368:SF1">
    <property type="entry name" value="PROTEIN YGHO"/>
    <property type="match status" value="1"/>
</dbReference>
<organism evidence="1 2">
    <name type="scientific">Pendulispora brunnea</name>
    <dbReference type="NCBI Taxonomy" id="2905690"/>
    <lineage>
        <taxon>Bacteria</taxon>
        <taxon>Pseudomonadati</taxon>
        <taxon>Myxococcota</taxon>
        <taxon>Myxococcia</taxon>
        <taxon>Myxococcales</taxon>
        <taxon>Sorangiineae</taxon>
        <taxon>Pendulisporaceae</taxon>
        <taxon>Pendulispora</taxon>
    </lineage>
</organism>
<dbReference type="InterPro" id="IPR016181">
    <property type="entry name" value="Acyl_CoA_acyltransferase"/>
</dbReference>
<dbReference type="Gene3D" id="3.40.630.30">
    <property type="match status" value="1"/>
</dbReference>
<evidence type="ECO:0008006" key="3">
    <source>
        <dbReference type="Google" id="ProtNLM"/>
    </source>
</evidence>
<evidence type="ECO:0000313" key="2">
    <source>
        <dbReference type="Proteomes" id="UP001379533"/>
    </source>
</evidence>
<dbReference type="SUPFAM" id="SSF55729">
    <property type="entry name" value="Acyl-CoA N-acyltransferases (Nat)"/>
    <property type="match status" value="1"/>
</dbReference>
<dbReference type="PANTHER" id="PTHR41368">
    <property type="entry name" value="PROTEIN YGHO"/>
    <property type="match status" value="1"/>
</dbReference>
<dbReference type="InterPro" id="IPR039968">
    <property type="entry name" value="BcerS-like"/>
</dbReference>
<keyword evidence="2" id="KW-1185">Reference proteome</keyword>
<dbReference type="EMBL" id="CP089982">
    <property type="protein sequence ID" value="WXA98299.1"/>
    <property type="molecule type" value="Genomic_DNA"/>
</dbReference>
<reference evidence="1 2" key="1">
    <citation type="submission" date="2021-12" db="EMBL/GenBank/DDBJ databases">
        <title>Discovery of the Pendulisporaceae a myxobacterial family with distinct sporulation behavior and unique specialized metabolism.</title>
        <authorList>
            <person name="Garcia R."/>
            <person name="Popoff A."/>
            <person name="Bader C.D."/>
            <person name="Loehr J."/>
            <person name="Walesch S."/>
            <person name="Walt C."/>
            <person name="Boldt J."/>
            <person name="Bunk B."/>
            <person name="Haeckl F.J.F.P.J."/>
            <person name="Gunesch A.P."/>
            <person name="Birkelbach J."/>
            <person name="Nuebel U."/>
            <person name="Pietschmann T."/>
            <person name="Bach T."/>
            <person name="Mueller R."/>
        </authorList>
    </citation>
    <scope>NUCLEOTIDE SEQUENCE [LARGE SCALE GENOMIC DNA]</scope>
    <source>
        <strain evidence="1 2">MSr12523</strain>
    </source>
</reference>